<dbReference type="PRINTS" id="PR00081">
    <property type="entry name" value="GDHRDH"/>
</dbReference>
<accession>A0A4R5YF56</accession>
<feature type="compositionally biased region" description="Basic and acidic residues" evidence="2">
    <location>
        <begin position="1"/>
        <end position="11"/>
    </location>
</feature>
<evidence type="ECO:0000313" key="4">
    <source>
        <dbReference type="Proteomes" id="UP000295163"/>
    </source>
</evidence>
<dbReference type="Pfam" id="PF00106">
    <property type="entry name" value="adh_short"/>
    <property type="match status" value="1"/>
</dbReference>
<evidence type="ECO:0000313" key="3">
    <source>
        <dbReference type="EMBL" id="TDL42858.1"/>
    </source>
</evidence>
<dbReference type="GeneID" id="64347452"/>
<gene>
    <name evidence="3" type="ORF">E2R59_08495</name>
</gene>
<dbReference type="SUPFAM" id="SSF51735">
    <property type="entry name" value="NAD(P)-binding Rossmann-fold domains"/>
    <property type="match status" value="1"/>
</dbReference>
<dbReference type="AlphaFoldDB" id="A0A4R5YF56"/>
<feature type="region of interest" description="Disordered" evidence="2">
    <location>
        <begin position="1"/>
        <end position="20"/>
    </location>
</feature>
<dbReference type="InterPro" id="IPR036291">
    <property type="entry name" value="NAD(P)-bd_dom_sf"/>
</dbReference>
<dbReference type="RefSeq" id="WP_133410147.1">
    <property type="nucleotide sequence ID" value="NZ_SMZT01000003.1"/>
</dbReference>
<organism evidence="3 4">
    <name type="scientific">Kocuria rosea</name>
    <name type="common">Deinococcus erythromyxa</name>
    <name type="synonym">Micrococcus rubens</name>
    <dbReference type="NCBI Taxonomy" id="1275"/>
    <lineage>
        <taxon>Bacteria</taxon>
        <taxon>Bacillati</taxon>
        <taxon>Actinomycetota</taxon>
        <taxon>Actinomycetes</taxon>
        <taxon>Micrococcales</taxon>
        <taxon>Micrococcaceae</taxon>
        <taxon>Kocuria</taxon>
    </lineage>
</organism>
<reference evidence="3 4" key="1">
    <citation type="submission" date="2019-03" db="EMBL/GenBank/DDBJ databases">
        <title>Genome Sequencing and Assembly of Various Microbes Isolated from Partially Reclaimed Soil and Acid Mine Drainage (AMD) Site.</title>
        <authorList>
            <person name="Steinbock B."/>
            <person name="Bechtold R."/>
            <person name="Sevigny J.L."/>
            <person name="Thomas D."/>
            <person name="Cuthill L.R."/>
            <person name="Aveiro Johannsen E.J."/>
            <person name="Thomas K."/>
            <person name="Ghosh A."/>
        </authorList>
    </citation>
    <scope>NUCLEOTIDE SEQUENCE [LARGE SCALE GENOMIC DNA]</scope>
    <source>
        <strain evidence="3 4">S-A3</strain>
    </source>
</reference>
<keyword evidence="1" id="KW-0560">Oxidoreductase</keyword>
<sequence>MDQHDEDQHREQHAHRRGGRRTVVITGASDGIGAAAARELAGRGHEVVVVGRSGEKTAAVAAPLGLRHFTADFARLDDVRRLARELQESVPRIDVLVNNAGGIFDRRELTPDGHEMTWQVNHLAPFLLTHLLLDRLVADGAAVLSTSSVAARIGRLSPEVLVDDRRWSPQGAYGDTKLANILFTRGLDRRHGPHGLAAAAFHPGGVATNFASGTTTPLRFLYRTGLGRRLMITPERGAETLVWLAEGAAGEDWRSGGYFEKRRPARAPSRAADDALADALWRRSAELVGLTPGHPAG</sequence>
<dbReference type="PANTHER" id="PTHR43157">
    <property type="entry name" value="PHOSPHATIDYLINOSITOL-GLYCAN BIOSYNTHESIS CLASS F PROTEIN-RELATED"/>
    <property type="match status" value="1"/>
</dbReference>
<dbReference type="GO" id="GO:0016491">
    <property type="term" value="F:oxidoreductase activity"/>
    <property type="evidence" value="ECO:0007669"/>
    <property type="project" value="UniProtKB-KW"/>
</dbReference>
<evidence type="ECO:0000256" key="1">
    <source>
        <dbReference type="ARBA" id="ARBA00023002"/>
    </source>
</evidence>
<dbReference type="Gene3D" id="3.40.50.720">
    <property type="entry name" value="NAD(P)-binding Rossmann-like Domain"/>
    <property type="match status" value="1"/>
</dbReference>
<protein>
    <submittedName>
        <fullName evidence="3">SDR family NAD(P)-dependent oxidoreductase</fullName>
    </submittedName>
</protein>
<comment type="caution">
    <text evidence="3">The sequence shown here is derived from an EMBL/GenBank/DDBJ whole genome shotgun (WGS) entry which is preliminary data.</text>
</comment>
<dbReference type="InterPro" id="IPR002347">
    <property type="entry name" value="SDR_fam"/>
</dbReference>
<dbReference type="PANTHER" id="PTHR43157:SF31">
    <property type="entry name" value="PHOSPHATIDYLINOSITOL-GLYCAN BIOSYNTHESIS CLASS F PROTEIN"/>
    <property type="match status" value="1"/>
</dbReference>
<evidence type="ECO:0000256" key="2">
    <source>
        <dbReference type="SAM" id="MobiDB-lite"/>
    </source>
</evidence>
<dbReference type="EMBL" id="SMZT01000003">
    <property type="protein sequence ID" value="TDL42858.1"/>
    <property type="molecule type" value="Genomic_DNA"/>
</dbReference>
<proteinExistence type="predicted"/>
<name>A0A4R5YF56_KOCRO</name>
<dbReference type="Proteomes" id="UP000295163">
    <property type="component" value="Unassembled WGS sequence"/>
</dbReference>